<protein>
    <submittedName>
        <fullName evidence="2">Uncharacterized protein</fullName>
    </submittedName>
</protein>
<name>A0A6C0J9H6_9ZZZZ</name>
<accession>A0A6C0J9H6</accession>
<organism evidence="2">
    <name type="scientific">viral metagenome</name>
    <dbReference type="NCBI Taxonomy" id="1070528"/>
    <lineage>
        <taxon>unclassified sequences</taxon>
        <taxon>metagenomes</taxon>
        <taxon>organismal metagenomes</taxon>
    </lineage>
</organism>
<proteinExistence type="predicted"/>
<evidence type="ECO:0000313" key="2">
    <source>
        <dbReference type="EMBL" id="QHU01451.1"/>
    </source>
</evidence>
<keyword evidence="1" id="KW-0472">Membrane</keyword>
<dbReference type="AlphaFoldDB" id="A0A6C0J9H6"/>
<evidence type="ECO:0000256" key="1">
    <source>
        <dbReference type="SAM" id="Phobius"/>
    </source>
</evidence>
<dbReference type="EMBL" id="MN740342">
    <property type="protein sequence ID" value="QHU01451.1"/>
    <property type="molecule type" value="Genomic_DNA"/>
</dbReference>
<feature type="transmembrane region" description="Helical" evidence="1">
    <location>
        <begin position="20"/>
        <end position="48"/>
    </location>
</feature>
<reference evidence="2" key="1">
    <citation type="journal article" date="2020" name="Nature">
        <title>Giant virus diversity and host interactions through global metagenomics.</title>
        <authorList>
            <person name="Schulz F."/>
            <person name="Roux S."/>
            <person name="Paez-Espino D."/>
            <person name="Jungbluth S."/>
            <person name="Walsh D.A."/>
            <person name="Denef V.J."/>
            <person name="McMahon K.D."/>
            <person name="Konstantinidis K.T."/>
            <person name="Eloe-Fadrosh E.A."/>
            <person name="Kyrpides N.C."/>
            <person name="Woyke T."/>
        </authorList>
    </citation>
    <scope>NUCLEOTIDE SEQUENCE</scope>
    <source>
        <strain evidence="2">GVMAG-M-3300025860-25</strain>
    </source>
</reference>
<keyword evidence="1" id="KW-1133">Transmembrane helix</keyword>
<sequence>MSNKMTYLESSENIVNKFFITLILVPIHISSNYTSICNIFFIHNIFFLS</sequence>
<keyword evidence="1" id="KW-0812">Transmembrane</keyword>